<evidence type="ECO:0000313" key="7">
    <source>
        <dbReference type="EMBL" id="BES92071.1"/>
    </source>
</evidence>
<accession>A0ABN7AMF6</accession>
<dbReference type="InterPro" id="IPR000092">
    <property type="entry name" value="Polyprenyl_synt"/>
</dbReference>
<dbReference type="SUPFAM" id="SSF48576">
    <property type="entry name" value="Terpenoid synthases"/>
    <property type="match status" value="1"/>
</dbReference>
<proteinExistence type="inferred from homology"/>
<protein>
    <submittedName>
        <fullName evidence="7">Farnesyl diphosphate synthase</fullName>
    </submittedName>
</protein>
<dbReference type="InterPro" id="IPR039702">
    <property type="entry name" value="FPS1-like"/>
</dbReference>
<dbReference type="PANTHER" id="PTHR11525">
    <property type="entry name" value="FARNESYL-PYROPHOSPHATE SYNTHETASE"/>
    <property type="match status" value="1"/>
</dbReference>
<dbReference type="Gene3D" id="1.10.600.10">
    <property type="entry name" value="Farnesyl Diphosphate Synthase"/>
    <property type="match status" value="1"/>
</dbReference>
<dbReference type="Proteomes" id="UP001307889">
    <property type="component" value="Chromosome 3"/>
</dbReference>
<comment type="similarity">
    <text evidence="6">Belongs to the FPP/GGPP synthase family.</text>
</comment>
<evidence type="ECO:0000256" key="3">
    <source>
        <dbReference type="ARBA" id="ARBA00022723"/>
    </source>
</evidence>
<evidence type="ECO:0000256" key="6">
    <source>
        <dbReference type="RuleBase" id="RU004466"/>
    </source>
</evidence>
<dbReference type="EMBL" id="AP028911">
    <property type="protein sequence ID" value="BES92071.1"/>
    <property type="molecule type" value="Genomic_DNA"/>
</dbReference>
<evidence type="ECO:0000256" key="4">
    <source>
        <dbReference type="ARBA" id="ARBA00022842"/>
    </source>
</evidence>
<keyword evidence="4" id="KW-0460">Magnesium</keyword>
<organism evidence="7 8">
    <name type="scientific">Nesidiocoris tenuis</name>
    <dbReference type="NCBI Taxonomy" id="355587"/>
    <lineage>
        <taxon>Eukaryota</taxon>
        <taxon>Metazoa</taxon>
        <taxon>Ecdysozoa</taxon>
        <taxon>Arthropoda</taxon>
        <taxon>Hexapoda</taxon>
        <taxon>Insecta</taxon>
        <taxon>Pterygota</taxon>
        <taxon>Neoptera</taxon>
        <taxon>Paraneoptera</taxon>
        <taxon>Hemiptera</taxon>
        <taxon>Heteroptera</taxon>
        <taxon>Panheteroptera</taxon>
        <taxon>Cimicomorpha</taxon>
        <taxon>Miridae</taxon>
        <taxon>Dicyphina</taxon>
        <taxon>Nesidiocoris</taxon>
    </lineage>
</organism>
<comment type="pathway">
    <text evidence="5">Pheromone biosynthesis.</text>
</comment>
<sequence length="393" mass="45354">MFQPTKFAGPVLRVLSSRASHTTPYYKPEYTGRVPKGKLFAAFNKGNSIRYNHPLDEQDKYLQWLKDDLFLECVERVPEAFGYRQRAIEMLHYNVPSFFPSWSFVPELFYRIVAPAEHQTPENLRKGQILRACVDLKFAFVAVLDDIADESGVRLGKPSWKDACPDGMASALYDAMNLYNFPSYLVYKNFKGTEAYPLIYETLHKGDFYGTMGSHLEMLSQNKKCKMSKEMAYTINSNKAASYYSMQPVLGLAHAGVLDEKVIKQVRKIFYEFGLMFQTWDDFTDYYCTEEQTGKPASDFVNTGITWASTTTLDYLTPERRKEFDECYGSADAEKGRRVRELMDSVNLPGLYIEYQKNQTRLIHKFIEEVDHPKVAEACLSWLEYFTGDVLDD</sequence>
<dbReference type="InterPro" id="IPR008949">
    <property type="entry name" value="Isoprenoid_synthase_dom_sf"/>
</dbReference>
<dbReference type="Pfam" id="PF00348">
    <property type="entry name" value="polyprenyl_synt"/>
    <property type="match status" value="1"/>
</dbReference>
<dbReference type="PANTHER" id="PTHR11525:SF0">
    <property type="entry name" value="FARNESYL PYROPHOSPHATE SYNTHASE"/>
    <property type="match status" value="1"/>
</dbReference>
<evidence type="ECO:0000256" key="1">
    <source>
        <dbReference type="ARBA" id="ARBA00001946"/>
    </source>
</evidence>
<reference evidence="7 8" key="1">
    <citation type="submission" date="2023-09" db="EMBL/GenBank/DDBJ databases">
        <title>Nesidiocoris tenuis whole genome shotgun sequence.</title>
        <authorList>
            <person name="Shibata T."/>
            <person name="Shimoda M."/>
            <person name="Kobayashi T."/>
            <person name="Uehara T."/>
        </authorList>
    </citation>
    <scope>NUCLEOTIDE SEQUENCE [LARGE SCALE GENOMIC DNA]</scope>
    <source>
        <strain evidence="7 8">Japan</strain>
    </source>
</reference>
<evidence type="ECO:0000256" key="2">
    <source>
        <dbReference type="ARBA" id="ARBA00022679"/>
    </source>
</evidence>
<gene>
    <name evidence="7" type="ORF">NTJ_04879</name>
</gene>
<keyword evidence="3" id="KW-0479">Metal-binding</keyword>
<name>A0ABN7AMF6_9HEMI</name>
<evidence type="ECO:0000256" key="5">
    <source>
        <dbReference type="ARBA" id="ARBA00033740"/>
    </source>
</evidence>
<keyword evidence="2 6" id="KW-0808">Transferase</keyword>
<comment type="cofactor">
    <cofactor evidence="1">
        <name>Mg(2+)</name>
        <dbReference type="ChEBI" id="CHEBI:18420"/>
    </cofactor>
</comment>
<dbReference type="CDD" id="cd00867">
    <property type="entry name" value="Trans_IPPS"/>
    <property type="match status" value="1"/>
</dbReference>
<evidence type="ECO:0000313" key="8">
    <source>
        <dbReference type="Proteomes" id="UP001307889"/>
    </source>
</evidence>
<keyword evidence="8" id="KW-1185">Reference proteome</keyword>